<name>A0A397J4A4_9GLOM</name>
<dbReference type="InterPro" id="IPR011990">
    <property type="entry name" value="TPR-like_helical_dom_sf"/>
</dbReference>
<evidence type="ECO:0000313" key="1">
    <source>
        <dbReference type="EMBL" id="RHZ81528.1"/>
    </source>
</evidence>
<dbReference type="EMBL" id="PQFF01000112">
    <property type="protein sequence ID" value="RHZ81528.1"/>
    <property type="molecule type" value="Genomic_DNA"/>
</dbReference>
<dbReference type="SUPFAM" id="SSF81901">
    <property type="entry name" value="HCP-like"/>
    <property type="match status" value="1"/>
</dbReference>
<proteinExistence type="predicted"/>
<keyword evidence="2" id="KW-1185">Reference proteome</keyword>
<dbReference type="Proteomes" id="UP000266861">
    <property type="component" value="Unassembled WGS sequence"/>
</dbReference>
<evidence type="ECO:0000313" key="2">
    <source>
        <dbReference type="Proteomes" id="UP000266861"/>
    </source>
</evidence>
<reference evidence="1 2" key="1">
    <citation type="submission" date="2018-08" db="EMBL/GenBank/DDBJ databases">
        <title>Genome and evolution of the arbuscular mycorrhizal fungus Diversispora epigaea (formerly Glomus versiforme) and its bacterial endosymbionts.</title>
        <authorList>
            <person name="Sun X."/>
            <person name="Fei Z."/>
            <person name="Harrison M."/>
        </authorList>
    </citation>
    <scope>NUCLEOTIDE SEQUENCE [LARGE SCALE GENOMIC DNA]</scope>
    <source>
        <strain evidence="1 2">IT104</strain>
    </source>
</reference>
<dbReference type="AlphaFoldDB" id="A0A397J4A4"/>
<comment type="caution">
    <text evidence="1">The sequence shown here is derived from an EMBL/GenBank/DDBJ whole genome shotgun (WGS) entry which is preliminary data.</text>
</comment>
<organism evidence="1 2">
    <name type="scientific">Diversispora epigaea</name>
    <dbReference type="NCBI Taxonomy" id="1348612"/>
    <lineage>
        <taxon>Eukaryota</taxon>
        <taxon>Fungi</taxon>
        <taxon>Fungi incertae sedis</taxon>
        <taxon>Mucoromycota</taxon>
        <taxon>Glomeromycotina</taxon>
        <taxon>Glomeromycetes</taxon>
        <taxon>Diversisporales</taxon>
        <taxon>Diversisporaceae</taxon>
        <taxon>Diversispora</taxon>
    </lineage>
</organism>
<accession>A0A397J4A4</accession>
<dbReference type="Gene3D" id="1.25.40.10">
    <property type="entry name" value="Tetratricopeptide repeat domain"/>
    <property type="match status" value="1"/>
</dbReference>
<gene>
    <name evidence="1" type="ORF">Glove_120g56</name>
</gene>
<protein>
    <submittedName>
        <fullName evidence="1">Uncharacterized protein</fullName>
    </submittedName>
</protein>
<sequence>MKNEKEYLKLAEEGNHLGQFNLGCCYQIVIGIIKYEKKAFRWYLKSGNHKGQNNLGNCYLNEIGTTKGK</sequence>
<dbReference type="OrthoDB" id="2384430at2759"/>